<accession>A0A1I2SYY2</accession>
<dbReference type="AlphaFoldDB" id="A0A1I2SYY2"/>
<dbReference type="InterPro" id="IPR025356">
    <property type="entry name" value="DUF4260"/>
</dbReference>
<sequence length="117" mass="13278">MKTLIQLEELALLLLGIFAFHLTELSWWWFAGLFFLPDIGMIGYLAGEKTGAWIYNLFHHRGISLLIFGLGVLLESQTAEIAGIILFSHIAFDRMLGYGLKYKKGFKFTHLGEIGKK</sequence>
<dbReference type="Pfam" id="PF14079">
    <property type="entry name" value="DUF4260"/>
    <property type="match status" value="1"/>
</dbReference>
<dbReference type="OrthoDB" id="9813911at2"/>
<dbReference type="RefSeq" id="WP_092790611.1">
    <property type="nucleotide sequence ID" value="NZ_FOPC01000005.1"/>
</dbReference>
<keyword evidence="1" id="KW-0812">Transmembrane</keyword>
<evidence type="ECO:0000313" key="2">
    <source>
        <dbReference type="EMBL" id="SFG56207.1"/>
    </source>
</evidence>
<feature type="transmembrane region" description="Helical" evidence="1">
    <location>
        <begin position="12"/>
        <end position="30"/>
    </location>
</feature>
<protein>
    <recommendedName>
        <fullName evidence="4">DUF4260 domain-containing protein</fullName>
    </recommendedName>
</protein>
<gene>
    <name evidence="2" type="ORF">SAMN04487988_10565</name>
</gene>
<reference evidence="3" key="1">
    <citation type="submission" date="2016-10" db="EMBL/GenBank/DDBJ databases">
        <authorList>
            <person name="Varghese N."/>
            <person name="Submissions S."/>
        </authorList>
    </citation>
    <scope>NUCLEOTIDE SEQUENCE [LARGE SCALE GENOMIC DNA]</scope>
    <source>
        <strain evidence="3">DSM 19315</strain>
    </source>
</reference>
<keyword evidence="1" id="KW-1133">Transmembrane helix</keyword>
<proteinExistence type="predicted"/>
<evidence type="ECO:0000256" key="1">
    <source>
        <dbReference type="SAM" id="Phobius"/>
    </source>
</evidence>
<dbReference type="EMBL" id="FOPC01000005">
    <property type="protein sequence ID" value="SFG56207.1"/>
    <property type="molecule type" value="Genomic_DNA"/>
</dbReference>
<dbReference type="Proteomes" id="UP000199642">
    <property type="component" value="Unassembled WGS sequence"/>
</dbReference>
<name>A0A1I2SYY2_9BACT</name>
<evidence type="ECO:0008006" key="4">
    <source>
        <dbReference type="Google" id="ProtNLM"/>
    </source>
</evidence>
<keyword evidence="1" id="KW-0472">Membrane</keyword>
<keyword evidence="3" id="KW-1185">Reference proteome</keyword>
<evidence type="ECO:0000313" key="3">
    <source>
        <dbReference type="Proteomes" id="UP000199642"/>
    </source>
</evidence>
<organism evidence="2 3">
    <name type="scientific">Algoriphagus hitonicola</name>
    <dbReference type="NCBI Taxonomy" id="435880"/>
    <lineage>
        <taxon>Bacteria</taxon>
        <taxon>Pseudomonadati</taxon>
        <taxon>Bacteroidota</taxon>
        <taxon>Cytophagia</taxon>
        <taxon>Cytophagales</taxon>
        <taxon>Cyclobacteriaceae</taxon>
        <taxon>Algoriphagus</taxon>
    </lineage>
</organism>
<feature type="transmembrane region" description="Helical" evidence="1">
    <location>
        <begin position="63"/>
        <end position="87"/>
    </location>
</feature>